<dbReference type="PANTHER" id="PTHR42873:SF1">
    <property type="entry name" value="S-ADENOSYLMETHIONINE-DEPENDENT METHYLTRANSFERASE DOMAIN-CONTAINING PROTEIN"/>
    <property type="match status" value="1"/>
</dbReference>
<dbReference type="InterPro" id="IPR036974">
    <property type="entry name" value="PUA_sf"/>
</dbReference>
<dbReference type="Gene3D" id="2.30.130.10">
    <property type="entry name" value="PUA domain"/>
    <property type="match status" value="1"/>
</dbReference>
<evidence type="ECO:0000256" key="1">
    <source>
        <dbReference type="ARBA" id="ARBA00004496"/>
    </source>
</evidence>
<dbReference type="SUPFAM" id="SSF53335">
    <property type="entry name" value="S-adenosyl-L-methionine-dependent methyltransferases"/>
    <property type="match status" value="1"/>
</dbReference>
<evidence type="ECO:0000256" key="5">
    <source>
        <dbReference type="ARBA" id="ARBA00022691"/>
    </source>
</evidence>
<dbReference type="AlphaFoldDB" id="A0A518EWZ2"/>
<dbReference type="GO" id="GO:0032259">
    <property type="term" value="P:methylation"/>
    <property type="evidence" value="ECO:0007669"/>
    <property type="project" value="UniProtKB-KW"/>
</dbReference>
<dbReference type="GO" id="GO:0008168">
    <property type="term" value="F:methyltransferase activity"/>
    <property type="evidence" value="ECO:0007669"/>
    <property type="project" value="UniProtKB-KW"/>
</dbReference>
<dbReference type="InterPro" id="IPR015947">
    <property type="entry name" value="PUA-like_sf"/>
</dbReference>
<dbReference type="Gene3D" id="3.30.750.80">
    <property type="entry name" value="RNA methyltransferase domain (HRMD) like"/>
    <property type="match status" value="1"/>
</dbReference>
<sequence length="392" mass="42952">MGKATLTGKGRRWLLKGHPWVYRDDFAEVEGTMGELIPVNDPSGGPMGWGLYSTKSRIAVRMVTRSTEQPNRAFWLARMQSAVDRRQKLAMLDPEGACRLIGGDADGFPGLVIDRYAKTLVVQSGAQGSDTMRDFLLGLLKEVLPFAPDCIVDRSDTSVRKLEGLDPRVEVIEGSLTGPILVRDGQLSYEVDVTGGHKTGHYLDQSFNRREAAKLGVGGRVLDAFAYDGLFGLHAALAGAEEVLCLEQNKAACERIMKNAERNGVADKVRVEKVDCMKDMRARAEAGERYELVIVDPPAFARSKKEIEGAARGYVELNRRAIDLTVPLGSIVSASCSHNVGAEEFIRMIGKAAHGAGREVWLEDMKKASPDHPHLVTLPETDYLKCAFLRIG</sequence>
<accession>A0A518EWZ2</accession>
<reference evidence="9 10" key="1">
    <citation type="submission" date="2019-02" db="EMBL/GenBank/DDBJ databases">
        <title>Deep-cultivation of Planctomycetes and their phenomic and genomic characterization uncovers novel biology.</title>
        <authorList>
            <person name="Wiegand S."/>
            <person name="Jogler M."/>
            <person name="Boedeker C."/>
            <person name="Pinto D."/>
            <person name="Vollmers J."/>
            <person name="Rivas-Marin E."/>
            <person name="Kohn T."/>
            <person name="Peeters S.H."/>
            <person name="Heuer A."/>
            <person name="Rast P."/>
            <person name="Oberbeckmann S."/>
            <person name="Bunk B."/>
            <person name="Jeske O."/>
            <person name="Meyerdierks A."/>
            <person name="Storesund J.E."/>
            <person name="Kallscheuer N."/>
            <person name="Luecker S."/>
            <person name="Lage O.M."/>
            <person name="Pohl T."/>
            <person name="Merkel B.J."/>
            <person name="Hornburger P."/>
            <person name="Mueller R.-W."/>
            <person name="Bruemmer F."/>
            <person name="Labrenz M."/>
            <person name="Spormann A.M."/>
            <person name="Op den Camp H."/>
            <person name="Overmann J."/>
            <person name="Amann R."/>
            <person name="Jetten M.S.M."/>
            <person name="Mascher T."/>
            <person name="Medema M.H."/>
            <person name="Devos D.P."/>
            <person name="Kaster A.-K."/>
            <person name="Ovreas L."/>
            <person name="Rohde M."/>
            <person name="Galperin M.Y."/>
            <person name="Jogler C."/>
        </authorList>
    </citation>
    <scope>NUCLEOTIDE SEQUENCE [LARGE SCALE GENOMIC DNA]</scope>
    <source>
        <strain evidence="9 10">Poly30</strain>
    </source>
</reference>
<organism evidence="9 10">
    <name type="scientific">Saltatorellus ferox</name>
    <dbReference type="NCBI Taxonomy" id="2528018"/>
    <lineage>
        <taxon>Bacteria</taxon>
        <taxon>Pseudomonadati</taxon>
        <taxon>Planctomycetota</taxon>
        <taxon>Planctomycetia</taxon>
        <taxon>Planctomycetia incertae sedis</taxon>
        <taxon>Saltatorellus</taxon>
    </lineage>
</organism>
<evidence type="ECO:0000259" key="7">
    <source>
        <dbReference type="Pfam" id="PF10672"/>
    </source>
</evidence>
<keyword evidence="3 9" id="KW-0489">Methyltransferase</keyword>
<dbReference type="InterPro" id="IPR041532">
    <property type="entry name" value="RlmI-like_PUA"/>
</dbReference>
<dbReference type="CDD" id="cd21153">
    <property type="entry name" value="PUA_RlmI"/>
    <property type="match status" value="1"/>
</dbReference>
<keyword evidence="10" id="KW-1185">Reference proteome</keyword>
<name>A0A518EWZ2_9BACT</name>
<dbReference type="CDD" id="cd11572">
    <property type="entry name" value="RlmI_M_like"/>
    <property type="match status" value="1"/>
</dbReference>
<protein>
    <submittedName>
        <fullName evidence="9">Ribosomal RNA large subunit methyltransferase I</fullName>
        <ecNumber evidence="9">2.1.1.191</ecNumber>
    </submittedName>
</protein>
<keyword evidence="4 9" id="KW-0808">Transferase</keyword>
<dbReference type="SUPFAM" id="SSF88697">
    <property type="entry name" value="PUA domain-like"/>
    <property type="match status" value="1"/>
</dbReference>
<dbReference type="Gene3D" id="3.40.50.150">
    <property type="entry name" value="Vaccinia Virus protein VP39"/>
    <property type="match status" value="1"/>
</dbReference>
<dbReference type="EC" id="2.1.1.191" evidence="9"/>
<keyword evidence="5" id="KW-0949">S-adenosyl-L-methionine</keyword>
<dbReference type="RefSeq" id="WP_145201562.1">
    <property type="nucleotide sequence ID" value="NZ_CP036434.1"/>
</dbReference>
<dbReference type="Proteomes" id="UP000320390">
    <property type="component" value="Chromosome"/>
</dbReference>
<dbReference type="InterPro" id="IPR019614">
    <property type="entry name" value="SAM-dep_methyl-trfase"/>
</dbReference>
<dbReference type="InterPro" id="IPR029063">
    <property type="entry name" value="SAM-dependent_MTases_sf"/>
</dbReference>
<evidence type="ECO:0000313" key="10">
    <source>
        <dbReference type="Proteomes" id="UP000320390"/>
    </source>
</evidence>
<dbReference type="OrthoDB" id="9805492at2"/>
<dbReference type="EMBL" id="CP036434">
    <property type="protein sequence ID" value="QDV08603.1"/>
    <property type="molecule type" value="Genomic_DNA"/>
</dbReference>
<evidence type="ECO:0000256" key="4">
    <source>
        <dbReference type="ARBA" id="ARBA00022679"/>
    </source>
</evidence>
<keyword evidence="2" id="KW-0963">Cytoplasm</keyword>
<comment type="subcellular location">
    <subcellularLocation>
        <location evidence="1">Cytoplasm</location>
    </subcellularLocation>
</comment>
<dbReference type="GO" id="GO:0003723">
    <property type="term" value="F:RNA binding"/>
    <property type="evidence" value="ECO:0007669"/>
    <property type="project" value="InterPro"/>
</dbReference>
<evidence type="ECO:0000256" key="2">
    <source>
        <dbReference type="ARBA" id="ARBA00022490"/>
    </source>
</evidence>
<proteinExistence type="inferred from homology"/>
<feature type="domain" description="RlmI-like PUA" evidence="8">
    <location>
        <begin position="5"/>
        <end position="65"/>
    </location>
</feature>
<evidence type="ECO:0000313" key="9">
    <source>
        <dbReference type="EMBL" id="QDV08603.1"/>
    </source>
</evidence>
<comment type="similarity">
    <text evidence="6">Belongs to the methyltransferase superfamily. RlmI family.</text>
</comment>
<feature type="domain" description="S-adenosylmethionine-dependent methyltransferase" evidence="7">
    <location>
        <begin position="185"/>
        <end position="345"/>
    </location>
</feature>
<dbReference type="PANTHER" id="PTHR42873">
    <property type="entry name" value="RIBOSOMAL RNA LARGE SUBUNIT METHYLTRANSFERASE"/>
    <property type="match status" value="1"/>
</dbReference>
<dbReference type="GO" id="GO:0005737">
    <property type="term" value="C:cytoplasm"/>
    <property type="evidence" value="ECO:0007669"/>
    <property type="project" value="UniProtKB-SubCell"/>
</dbReference>
<dbReference type="Pfam" id="PF10672">
    <property type="entry name" value="Methyltrans_SAM"/>
    <property type="match status" value="1"/>
</dbReference>
<evidence type="ECO:0000256" key="6">
    <source>
        <dbReference type="ARBA" id="ARBA00038091"/>
    </source>
</evidence>
<evidence type="ECO:0000256" key="3">
    <source>
        <dbReference type="ARBA" id="ARBA00022603"/>
    </source>
</evidence>
<gene>
    <name evidence="9" type="primary">rlmI_2</name>
    <name evidence="9" type="ORF">Poly30_41560</name>
</gene>
<evidence type="ECO:0000259" key="8">
    <source>
        <dbReference type="Pfam" id="PF17785"/>
    </source>
</evidence>
<dbReference type="Pfam" id="PF17785">
    <property type="entry name" value="PUA_3"/>
    <property type="match status" value="1"/>
</dbReference>